<dbReference type="Proteomes" id="UP000065151">
    <property type="component" value="Chromosome"/>
</dbReference>
<dbReference type="InterPro" id="IPR029058">
    <property type="entry name" value="AB_hydrolase_fold"/>
</dbReference>
<feature type="domain" description="Carboxylesterase type B" evidence="4">
    <location>
        <begin position="13"/>
        <end position="384"/>
    </location>
</feature>
<dbReference type="InterPro" id="IPR050309">
    <property type="entry name" value="Type-B_Carboxylest/Lipase"/>
</dbReference>
<dbReference type="GO" id="GO:0016787">
    <property type="term" value="F:hydrolase activity"/>
    <property type="evidence" value="ECO:0007669"/>
    <property type="project" value="UniProtKB-KW"/>
</dbReference>
<dbReference type="EC" id="3.1.1.-" evidence="3"/>
<evidence type="ECO:0000313" key="5">
    <source>
        <dbReference type="EMBL" id="ALV41456.1"/>
    </source>
</evidence>
<dbReference type="SUPFAM" id="SSF53474">
    <property type="entry name" value="alpha/beta-Hydrolases"/>
    <property type="match status" value="1"/>
</dbReference>
<organism evidence="5">
    <name type="scientific">Pseudarthrobacter sulfonivorans</name>
    <dbReference type="NCBI Taxonomy" id="121292"/>
    <lineage>
        <taxon>Bacteria</taxon>
        <taxon>Bacillati</taxon>
        <taxon>Actinomycetota</taxon>
        <taxon>Actinomycetes</taxon>
        <taxon>Micrococcales</taxon>
        <taxon>Micrococcaceae</taxon>
        <taxon>Pseudarthrobacter</taxon>
    </lineage>
</organism>
<sequence>MAVSSVPEPSYPGDDTLLVNVFTSAPGNPDARLPVFVWIHGGAYVAGSPSSSWYDGRAFNRDGVVTVSISYRLGFDGFGSIPGAPENRAVRDWLAALEWVQENIVAFGGDPSQVTIGGQSAGGGAVLTLLTMPRAQHLFRAAIVGSGTTDHVELHEARDQTETMARLLGIASNREAFADLDEDAILDAQDVVAPKSEPDAGRVVANALGDGRMRLRFAPVVDGPLVEYDVIEAVRRGIGSDKPLLIGATAHEFNMIGMAAQDAVADTQALDLLEKFGYDGDFAKRFVRELNISTPTDLVGQGITERLFRGSTELIASLRTCSTWLYDFRWKSPTIGIAVHCLELPYVWDHLDAELVSTSSGDNPPASLAREIHSSWVRFITEGEAPWPSYNFRRSGRTFDVESRTVEDPYRLSRDFLVARTPDNDVDPHILITKE</sequence>
<dbReference type="PANTHER" id="PTHR11559">
    <property type="entry name" value="CARBOXYLESTERASE"/>
    <property type="match status" value="1"/>
</dbReference>
<evidence type="ECO:0000259" key="4">
    <source>
        <dbReference type="Pfam" id="PF00135"/>
    </source>
</evidence>
<evidence type="ECO:0000313" key="6">
    <source>
        <dbReference type="Proteomes" id="UP000065151"/>
    </source>
</evidence>
<keyword evidence="2 3" id="KW-0378">Hydrolase</keyword>
<name>A0A0U3P7Z8_9MICC</name>
<dbReference type="Pfam" id="PF00135">
    <property type="entry name" value="COesterase"/>
    <property type="match status" value="1"/>
</dbReference>
<dbReference type="PROSITE" id="PS00122">
    <property type="entry name" value="CARBOXYLESTERASE_B_1"/>
    <property type="match status" value="1"/>
</dbReference>
<dbReference type="Gene3D" id="3.40.50.1820">
    <property type="entry name" value="alpha/beta hydrolase"/>
    <property type="match status" value="1"/>
</dbReference>
<dbReference type="InterPro" id="IPR019826">
    <property type="entry name" value="Carboxylesterase_B_AS"/>
</dbReference>
<dbReference type="InterPro" id="IPR002018">
    <property type="entry name" value="CarbesteraseB"/>
</dbReference>
<evidence type="ECO:0000256" key="2">
    <source>
        <dbReference type="ARBA" id="ARBA00022801"/>
    </source>
</evidence>
<evidence type="ECO:0000256" key="3">
    <source>
        <dbReference type="RuleBase" id="RU361235"/>
    </source>
</evidence>
<evidence type="ECO:0000256" key="1">
    <source>
        <dbReference type="ARBA" id="ARBA00005964"/>
    </source>
</evidence>
<dbReference type="STRING" id="121292.AU252_10095"/>
<dbReference type="AlphaFoldDB" id="A0A0U3P7Z8"/>
<comment type="similarity">
    <text evidence="1 3">Belongs to the type-B carboxylesterase/lipase family.</text>
</comment>
<accession>A0A0U3P7Z8</accession>
<gene>
    <name evidence="5" type="ORF">AU252_10095</name>
</gene>
<reference evidence="5 6" key="1">
    <citation type="submission" date="2015-12" db="EMBL/GenBank/DDBJ databases">
        <authorList>
            <person name="Shamseldin A."/>
            <person name="Moawad H."/>
            <person name="Abd El-Rahim W.M."/>
            <person name="Sadowsky M.J."/>
        </authorList>
    </citation>
    <scope>NUCLEOTIDE SEQUENCE [LARGE SCALE GENOMIC DNA]</scope>
    <source>
        <strain evidence="5 6">Ar51</strain>
    </source>
</reference>
<proteinExistence type="inferred from homology"/>
<dbReference type="EMBL" id="CP013747">
    <property type="protein sequence ID" value="ALV41456.1"/>
    <property type="molecule type" value="Genomic_DNA"/>
</dbReference>
<dbReference type="KEGG" id="psul:AU252_10095"/>
<protein>
    <recommendedName>
        <fullName evidence="3">Carboxylic ester hydrolase</fullName>
        <ecNumber evidence="3">3.1.1.-</ecNumber>
    </recommendedName>
</protein>